<accession>A0A3G8LGZ7</accession>
<dbReference type="AlphaFoldDB" id="A0A3G8LGZ7"/>
<gene>
    <name evidence="2" type="ORF">EGN60_00800</name>
</gene>
<evidence type="ECO:0000313" key="3">
    <source>
        <dbReference type="Proteomes" id="UP000275883"/>
    </source>
</evidence>
<keyword evidence="3" id="KW-1185">Reference proteome</keyword>
<protein>
    <recommendedName>
        <fullName evidence="4">Spermidine/putrescine ABC transporter substrate-binding protein</fullName>
    </recommendedName>
</protein>
<dbReference type="KEGG" id="mstr:EGN60_00800"/>
<reference evidence="2 3" key="1">
    <citation type="submission" date="2018-11" db="EMBL/GenBank/DDBJ databases">
        <title>Genome sequence of Mycoplasma struthionis sp. nov.</title>
        <authorList>
            <person name="Spergser J."/>
        </authorList>
    </citation>
    <scope>NUCLEOTIDE SEQUENCE [LARGE SCALE GENOMIC DNA]</scope>
    <source>
        <strain evidence="2 3">237IA</strain>
    </source>
</reference>
<proteinExistence type="predicted"/>
<organism evidence="2 3">
    <name type="scientific">Mycoplasma struthionis</name>
    <dbReference type="NCBI Taxonomy" id="538220"/>
    <lineage>
        <taxon>Bacteria</taxon>
        <taxon>Bacillati</taxon>
        <taxon>Mycoplasmatota</taxon>
        <taxon>Mollicutes</taxon>
        <taxon>Mycoplasmataceae</taxon>
        <taxon>Mycoplasma</taxon>
    </lineage>
</organism>
<feature type="coiled-coil region" evidence="1">
    <location>
        <begin position="397"/>
        <end position="457"/>
    </location>
</feature>
<evidence type="ECO:0000256" key="1">
    <source>
        <dbReference type="SAM" id="Coils"/>
    </source>
</evidence>
<keyword evidence="1" id="KW-0175">Coiled coil</keyword>
<evidence type="ECO:0000313" key="2">
    <source>
        <dbReference type="EMBL" id="AZG68969.1"/>
    </source>
</evidence>
<sequence>MRKRIWKAILFATAVIIVIGSILAAFLVKINNQYRPSVYNYESYLAPQIISKLKNKYNYKEFKEINEFTQALSQEKAIAGVGSDFQAAQLIIDKKIKKFNFETIYGEKGNSWEYRKQFFNPNIVRHIEDFDAMLLSTIDDLDKKGKIKDFEIERNDQNQPIRFRLKETKEKYATYNDGWDHFYDYIVPYFSQDKGVAYNINKATRPKVDVDNVVPALENKDKKLSWEEIFKTLHNNKYEVFGWTNAYVDNLMIGAFTYGDNWKDIFTKVVNGTRVLNFNEKNYRLAIDSFIKFVKNTTGRDIKNTKYNYLSSDGLELLNHLIEPKEGRSDAAVIYNGDALDAYYSEDNFSSVEEGKVKYIRPKTNYMLMDNWIISKSLSDKEAEEFTKTLAETIYHGTVLTNKIDTLEAKIEKMENLFFSDLKVKINEDEELVSSQKEALQEALEKTSDESKEEIIEAFKEAGVNIDNLNSNNFTQWNLDKFNKFVDLPAQKENYEWLLVLRDNLEGDGILFDEIISNLFTENNISELENFDFVSYTPTDKLTYEFVKKWYFAGDTNAMAIYEQPEADENYEVYSYPIIDNNLRTRIVAYYFEATKS</sequence>
<dbReference type="Proteomes" id="UP000275883">
    <property type="component" value="Chromosome"/>
</dbReference>
<dbReference type="SUPFAM" id="SSF53850">
    <property type="entry name" value="Periplasmic binding protein-like II"/>
    <property type="match status" value="1"/>
</dbReference>
<dbReference type="EMBL" id="CP034044">
    <property type="protein sequence ID" value="AZG68969.1"/>
    <property type="molecule type" value="Genomic_DNA"/>
</dbReference>
<dbReference type="OrthoDB" id="403918at2"/>
<evidence type="ECO:0008006" key="4">
    <source>
        <dbReference type="Google" id="ProtNLM"/>
    </source>
</evidence>
<name>A0A3G8LGZ7_9MOLU</name>